<dbReference type="EMBL" id="JANJOU010000001">
    <property type="protein sequence ID" value="MCR0980634.1"/>
    <property type="molecule type" value="Genomic_DNA"/>
</dbReference>
<gene>
    <name evidence="2" type="ORF">NRP21_01055</name>
</gene>
<evidence type="ECO:0000256" key="1">
    <source>
        <dbReference type="SAM" id="MobiDB-lite"/>
    </source>
</evidence>
<protein>
    <submittedName>
        <fullName evidence="2">Uncharacterized protein</fullName>
    </submittedName>
</protein>
<sequence>MDIKKLLGMRPKEQTAAAIRAAITNAEQGKAAALARAAELEGGRGKLLLTGDAKEVEASERELTEARMEAERCDVMAQALQAPLAEAVLREKAAEFADLERQAAQQVEGFVTWWRSRYGELASEIRDGARMEKAANDSINRLYHLSNQHPEAFAASGVTIPKAPNEHLRPGYSGNNVAGMSDMIRLPPVSGRPGMTSEEDPMLWPERSV</sequence>
<feature type="region of interest" description="Disordered" evidence="1">
    <location>
        <begin position="187"/>
        <end position="209"/>
    </location>
</feature>
<dbReference type="Proteomes" id="UP001524642">
    <property type="component" value="Unassembled WGS sequence"/>
</dbReference>
<reference evidence="2 3" key="1">
    <citation type="submission" date="2022-06" db="EMBL/GenBank/DDBJ databases">
        <title>Roseomonas CN29.</title>
        <authorList>
            <person name="Cheng Y."/>
            <person name="He X."/>
        </authorList>
    </citation>
    <scope>NUCLEOTIDE SEQUENCE [LARGE SCALE GENOMIC DNA]</scope>
    <source>
        <strain evidence="2 3">CN29</strain>
    </source>
</reference>
<evidence type="ECO:0000313" key="2">
    <source>
        <dbReference type="EMBL" id="MCR0980634.1"/>
    </source>
</evidence>
<dbReference type="RefSeq" id="WP_257714316.1">
    <property type="nucleotide sequence ID" value="NZ_JANJOU010000001.1"/>
</dbReference>
<accession>A0ABT1WYV2</accession>
<evidence type="ECO:0000313" key="3">
    <source>
        <dbReference type="Proteomes" id="UP001524642"/>
    </source>
</evidence>
<name>A0ABT1WYV2_9PROT</name>
<proteinExistence type="predicted"/>
<keyword evidence="3" id="KW-1185">Reference proteome</keyword>
<comment type="caution">
    <text evidence="2">The sequence shown here is derived from an EMBL/GenBank/DDBJ whole genome shotgun (WGS) entry which is preliminary data.</text>
</comment>
<organism evidence="2 3">
    <name type="scientific">Roseomonas populi</name>
    <dbReference type="NCBI Taxonomy" id="3121582"/>
    <lineage>
        <taxon>Bacteria</taxon>
        <taxon>Pseudomonadati</taxon>
        <taxon>Pseudomonadota</taxon>
        <taxon>Alphaproteobacteria</taxon>
        <taxon>Acetobacterales</taxon>
        <taxon>Roseomonadaceae</taxon>
        <taxon>Roseomonas</taxon>
    </lineage>
</organism>